<evidence type="ECO:0000313" key="2">
    <source>
        <dbReference type="Proteomes" id="UP001148737"/>
    </source>
</evidence>
<gene>
    <name evidence="1" type="ORF">NLG97_g6828</name>
</gene>
<dbReference type="EMBL" id="JANAKD010000963">
    <property type="protein sequence ID" value="KAJ3485398.1"/>
    <property type="molecule type" value="Genomic_DNA"/>
</dbReference>
<keyword evidence="2" id="KW-1185">Reference proteome</keyword>
<accession>A0ACC1QPP6</accession>
<comment type="caution">
    <text evidence="1">The sequence shown here is derived from an EMBL/GenBank/DDBJ whole genome shotgun (WGS) entry which is preliminary data.</text>
</comment>
<evidence type="ECO:0000313" key="1">
    <source>
        <dbReference type="EMBL" id="KAJ3485398.1"/>
    </source>
</evidence>
<name>A0ACC1QPP6_9HYPO</name>
<proteinExistence type="predicted"/>
<dbReference type="Proteomes" id="UP001148737">
    <property type="component" value="Unassembled WGS sequence"/>
</dbReference>
<reference evidence="1" key="1">
    <citation type="submission" date="2022-07" db="EMBL/GenBank/DDBJ databases">
        <title>Genome Sequence of Lecanicillium saksenae.</title>
        <authorList>
            <person name="Buettner E."/>
        </authorList>
    </citation>
    <scope>NUCLEOTIDE SEQUENCE</scope>
    <source>
        <strain evidence="1">VT-O1</strain>
    </source>
</reference>
<sequence length="261" mass="29099">MADLLQAAQREFAAVFTDEAYTSLAMIDFLVSEAGLHHRDFVINPKAIQALSEDNISSSEHMSTKTWTKSPGRCTAFAVKVAANLQKGSGDYEFKYYNFERHRAAYCSKTHILIDSGSQTGAIILTDGQWTTIGKSAWIFENGKLAWKNGDAKVKIATQSILPRQALAACLAEVAQQAPAVVLFRSFHNNTSAYHGMISCRLANQRIDLVCELEKKSRNPDMKIEWSKQELPFTLNEEEKSAKKVLDFLDEFVKHYGGPNG</sequence>
<protein>
    <submittedName>
        <fullName evidence="1">Uncharacterized protein</fullName>
    </submittedName>
</protein>
<organism evidence="1 2">
    <name type="scientific">Lecanicillium saksenae</name>
    <dbReference type="NCBI Taxonomy" id="468837"/>
    <lineage>
        <taxon>Eukaryota</taxon>
        <taxon>Fungi</taxon>
        <taxon>Dikarya</taxon>
        <taxon>Ascomycota</taxon>
        <taxon>Pezizomycotina</taxon>
        <taxon>Sordariomycetes</taxon>
        <taxon>Hypocreomycetidae</taxon>
        <taxon>Hypocreales</taxon>
        <taxon>Cordycipitaceae</taxon>
        <taxon>Lecanicillium</taxon>
    </lineage>
</organism>